<reference evidence="11" key="1">
    <citation type="journal article" date="2019" name="Int. J. Syst. Evol. Microbiol.">
        <title>The Global Catalogue of Microorganisms (GCM) 10K type strain sequencing project: providing services to taxonomists for standard genome sequencing and annotation.</title>
        <authorList>
            <consortium name="The Broad Institute Genomics Platform"/>
            <consortium name="The Broad Institute Genome Sequencing Center for Infectious Disease"/>
            <person name="Wu L."/>
            <person name="Ma J."/>
        </authorList>
    </citation>
    <scope>NUCLEOTIDE SEQUENCE [LARGE SCALE GENOMIC DNA]</scope>
    <source>
        <strain evidence="11">CCUG 54950</strain>
    </source>
</reference>
<evidence type="ECO:0000313" key="10">
    <source>
        <dbReference type="EMBL" id="MFD1887447.1"/>
    </source>
</evidence>
<accession>A0ABW4RMQ3</accession>
<dbReference type="EC" id="3.1.4.4" evidence="3"/>
<dbReference type="PANTHER" id="PTHR43856">
    <property type="entry name" value="CARDIOLIPIN HYDROLASE"/>
    <property type="match status" value="1"/>
</dbReference>
<feature type="domain" description="Phospholipase D-like" evidence="9">
    <location>
        <begin position="427"/>
        <end position="571"/>
    </location>
</feature>
<evidence type="ECO:0000313" key="11">
    <source>
        <dbReference type="Proteomes" id="UP001597233"/>
    </source>
</evidence>
<comment type="catalytic activity">
    <reaction evidence="1">
        <text>a 1,2-diacyl-sn-glycero-3-phosphocholine + H2O = a 1,2-diacyl-sn-glycero-3-phosphate + choline + H(+)</text>
        <dbReference type="Rhea" id="RHEA:14445"/>
        <dbReference type="ChEBI" id="CHEBI:15354"/>
        <dbReference type="ChEBI" id="CHEBI:15377"/>
        <dbReference type="ChEBI" id="CHEBI:15378"/>
        <dbReference type="ChEBI" id="CHEBI:57643"/>
        <dbReference type="ChEBI" id="CHEBI:58608"/>
        <dbReference type="EC" id="3.1.4.4"/>
    </reaction>
</comment>
<name>A0ABW4RMQ3_9BACL</name>
<evidence type="ECO:0000256" key="2">
    <source>
        <dbReference type="ARBA" id="ARBA00008664"/>
    </source>
</evidence>
<feature type="transmembrane region" description="Helical" evidence="8">
    <location>
        <begin position="28"/>
        <end position="47"/>
    </location>
</feature>
<gene>
    <name evidence="10" type="ORF">ACFSC9_18275</name>
</gene>
<evidence type="ECO:0000256" key="4">
    <source>
        <dbReference type="ARBA" id="ARBA00022801"/>
    </source>
</evidence>
<keyword evidence="8" id="KW-0472">Membrane</keyword>
<evidence type="ECO:0000256" key="7">
    <source>
        <dbReference type="SAM" id="MobiDB-lite"/>
    </source>
</evidence>
<dbReference type="SUPFAM" id="SSF56024">
    <property type="entry name" value="Phospholipase D/nuclease"/>
    <property type="match status" value="2"/>
</dbReference>
<dbReference type="Proteomes" id="UP001597233">
    <property type="component" value="Unassembled WGS sequence"/>
</dbReference>
<dbReference type="CDD" id="cd09129">
    <property type="entry name" value="PLDc_unchar2_1"/>
    <property type="match status" value="1"/>
</dbReference>
<dbReference type="PANTHER" id="PTHR43856:SF1">
    <property type="entry name" value="MITOCHONDRIAL CARDIOLIPIN HYDROLASE"/>
    <property type="match status" value="1"/>
</dbReference>
<keyword evidence="8" id="KW-0812">Transmembrane</keyword>
<dbReference type="CDD" id="cd09130">
    <property type="entry name" value="PLDc_unchar2_2"/>
    <property type="match status" value="1"/>
</dbReference>
<dbReference type="InterPro" id="IPR051406">
    <property type="entry name" value="PLD_domain"/>
</dbReference>
<keyword evidence="11" id="KW-1185">Reference proteome</keyword>
<sequence length="608" mass="67194">MKAFPENSSPIHTSRSSKHKRQKGWRLPLIRIALSLLVVWLIAVMIYQTHKPLPAGVSYESPLYTVDHVNFYYDLTYPAPGSGDRFTQKRHIYDRILQMVDEADRFIVIDMFLFNNYVHKGQEYPKLSEGLADRLIQRKQKQPDLQIVFITDEVNTNYNSSPNPLLEKMRQAGISIIMTDVDPLRDSTPVYSAVWRTFFQWFGQAGNGTIPNAMATGGPDVTLRSYLKLINVKANHRKAVITDHSALVSTGNVHDASAYHSNVAFEVQGPIIGDLLKAEQAVVDLSGYSVKLPAYTATASGTDQTNAAASKSAASSTPAPVTTGDDTAPTHDMNVAQTSAGTANDNAANYGADSTASTSESAPSQAGAQSTNNNDTNSVTNNSTTNNGTDRKNDATTNGADSNTGTTVSDPIQLRYMTEGKVYNRVLEAINDTKKGDTLWMGMFYLADPEVIKALLAADQRGATMRLIMDPNQNAFGQDKIGIPNRPVAAELNENSGGRIGIRWYNTTDEQYHTKLMYIHKASGNDLIIGGSSNFTPRNLDDYNLENDLWISASNQNPLMLELNSYFNMLWNNDGEQYTLPLSMYQEQTTWLKDIAYRLQLILGFTTF</sequence>
<evidence type="ECO:0000259" key="9">
    <source>
        <dbReference type="Pfam" id="PF13091"/>
    </source>
</evidence>
<evidence type="ECO:0000256" key="8">
    <source>
        <dbReference type="SAM" id="Phobius"/>
    </source>
</evidence>
<evidence type="ECO:0000256" key="5">
    <source>
        <dbReference type="ARBA" id="ARBA00022963"/>
    </source>
</evidence>
<evidence type="ECO:0000256" key="3">
    <source>
        <dbReference type="ARBA" id="ARBA00012027"/>
    </source>
</evidence>
<protein>
    <recommendedName>
        <fullName evidence="3">phospholipase D</fullName>
        <ecNumber evidence="3">3.1.4.4</ecNumber>
    </recommendedName>
</protein>
<proteinExistence type="inferred from homology"/>
<keyword evidence="8" id="KW-1133">Transmembrane helix</keyword>
<keyword evidence="5" id="KW-0442">Lipid degradation</keyword>
<organism evidence="10 11">
    <name type="scientific">Paenibacillus wenxiniae</name>
    <dbReference type="NCBI Taxonomy" id="1636843"/>
    <lineage>
        <taxon>Bacteria</taxon>
        <taxon>Bacillati</taxon>
        <taxon>Bacillota</taxon>
        <taxon>Bacilli</taxon>
        <taxon>Bacillales</taxon>
        <taxon>Paenibacillaceae</taxon>
        <taxon>Paenibacillus</taxon>
    </lineage>
</organism>
<dbReference type="Gene3D" id="3.30.870.10">
    <property type="entry name" value="Endonuclease Chain A"/>
    <property type="match status" value="2"/>
</dbReference>
<evidence type="ECO:0000256" key="1">
    <source>
        <dbReference type="ARBA" id="ARBA00000798"/>
    </source>
</evidence>
<comment type="similarity">
    <text evidence="2">Belongs to the phospholipase D family.</text>
</comment>
<evidence type="ECO:0000256" key="6">
    <source>
        <dbReference type="ARBA" id="ARBA00023098"/>
    </source>
</evidence>
<keyword evidence="6" id="KW-0443">Lipid metabolism</keyword>
<feature type="region of interest" description="Disordered" evidence="7">
    <location>
        <begin position="308"/>
        <end position="412"/>
    </location>
</feature>
<dbReference type="Pfam" id="PF13091">
    <property type="entry name" value="PLDc_2"/>
    <property type="match status" value="1"/>
</dbReference>
<dbReference type="InterPro" id="IPR025202">
    <property type="entry name" value="PLD-like_dom"/>
</dbReference>
<dbReference type="RefSeq" id="WP_347325071.1">
    <property type="nucleotide sequence ID" value="NZ_JBCGUH010000005.1"/>
</dbReference>
<dbReference type="EMBL" id="JBHUEH010000023">
    <property type="protein sequence ID" value="MFD1887447.1"/>
    <property type="molecule type" value="Genomic_DNA"/>
</dbReference>
<feature type="compositionally biased region" description="Polar residues" evidence="7">
    <location>
        <begin position="395"/>
        <end position="410"/>
    </location>
</feature>
<feature type="compositionally biased region" description="Low complexity" evidence="7">
    <location>
        <begin position="370"/>
        <end position="388"/>
    </location>
</feature>
<keyword evidence="4" id="KW-0378">Hydrolase</keyword>
<feature type="compositionally biased region" description="Polar residues" evidence="7">
    <location>
        <begin position="335"/>
        <end position="369"/>
    </location>
</feature>
<comment type="caution">
    <text evidence="10">The sequence shown here is derived from an EMBL/GenBank/DDBJ whole genome shotgun (WGS) entry which is preliminary data.</text>
</comment>